<dbReference type="STRING" id="1797711.A2870_03725"/>
<accession>A0A1F5G5R4</accession>
<name>A0A1F5G5R4_9BACT</name>
<dbReference type="AlphaFoldDB" id="A0A1F5G5R4"/>
<dbReference type="Proteomes" id="UP000179102">
    <property type="component" value="Unassembled WGS sequence"/>
</dbReference>
<organism evidence="1 2">
    <name type="scientific">Candidatus Curtissbacteria bacterium RIFCSPHIGHO2_01_FULL_41_11</name>
    <dbReference type="NCBI Taxonomy" id="1797711"/>
    <lineage>
        <taxon>Bacteria</taxon>
        <taxon>Candidatus Curtissiibacteriota</taxon>
    </lineage>
</organism>
<comment type="caution">
    <text evidence="1">The sequence shown here is derived from an EMBL/GenBank/DDBJ whole genome shotgun (WGS) entry which is preliminary data.</text>
</comment>
<evidence type="ECO:0000313" key="1">
    <source>
        <dbReference type="EMBL" id="OGD87230.1"/>
    </source>
</evidence>
<sequence length="117" mass="12911">MEQYIPGRRIKPVREGSSRLVLNKPNVPPPEIRSIQELRITLISHKPIDCNGYQHKPATVEDESGLVKAVELTPSRILPLLDVKSVSFGGGRIIGGGTSREAIRTAKKQAKRNPHQS</sequence>
<reference evidence="1 2" key="1">
    <citation type="journal article" date="2016" name="Nat. Commun.">
        <title>Thousands of microbial genomes shed light on interconnected biogeochemical processes in an aquifer system.</title>
        <authorList>
            <person name="Anantharaman K."/>
            <person name="Brown C.T."/>
            <person name="Hug L.A."/>
            <person name="Sharon I."/>
            <person name="Castelle C.J."/>
            <person name="Probst A.J."/>
            <person name="Thomas B.C."/>
            <person name="Singh A."/>
            <person name="Wilkins M.J."/>
            <person name="Karaoz U."/>
            <person name="Brodie E.L."/>
            <person name="Williams K.H."/>
            <person name="Hubbard S.S."/>
            <person name="Banfield J.F."/>
        </authorList>
    </citation>
    <scope>NUCLEOTIDE SEQUENCE [LARGE SCALE GENOMIC DNA]</scope>
</reference>
<evidence type="ECO:0000313" key="2">
    <source>
        <dbReference type="Proteomes" id="UP000179102"/>
    </source>
</evidence>
<protein>
    <submittedName>
        <fullName evidence="1">Uncharacterized protein</fullName>
    </submittedName>
</protein>
<gene>
    <name evidence="1" type="ORF">A2870_03725</name>
</gene>
<proteinExistence type="predicted"/>
<dbReference type="EMBL" id="MFAZ01000018">
    <property type="protein sequence ID" value="OGD87230.1"/>
    <property type="molecule type" value="Genomic_DNA"/>
</dbReference>